<dbReference type="Pfam" id="PF02810">
    <property type="entry name" value="SEC-C"/>
    <property type="match status" value="1"/>
</dbReference>
<proteinExistence type="predicted"/>
<dbReference type="EMBL" id="LPVJ01000053">
    <property type="protein sequence ID" value="KUO95330.1"/>
    <property type="molecule type" value="Genomic_DNA"/>
</dbReference>
<dbReference type="InterPro" id="IPR011989">
    <property type="entry name" value="ARM-like"/>
</dbReference>
<dbReference type="Gene3D" id="1.25.10.10">
    <property type="entry name" value="Leucine-rich Repeat Variant"/>
    <property type="match status" value="1"/>
</dbReference>
<protein>
    <recommendedName>
        <fullName evidence="3">Zinc chelation protein SecC</fullName>
    </recommendedName>
</protein>
<keyword evidence="2" id="KW-1185">Reference proteome</keyword>
<gene>
    <name evidence="1" type="ORF">ATW55_04405</name>
</gene>
<accession>A0A117SXF3</accession>
<evidence type="ECO:0000313" key="1">
    <source>
        <dbReference type="EMBL" id="KUO95330.1"/>
    </source>
</evidence>
<evidence type="ECO:0000313" key="2">
    <source>
        <dbReference type="Proteomes" id="UP000053557"/>
    </source>
</evidence>
<dbReference type="Proteomes" id="UP000053557">
    <property type="component" value="Unassembled WGS sequence"/>
</dbReference>
<evidence type="ECO:0008006" key="3">
    <source>
        <dbReference type="Google" id="ProtNLM"/>
    </source>
</evidence>
<sequence length="406" mass="46456">MVMPEGVILLKSFSDVKPFILHADEMVQRFSVQYFDEAKYWGEDLLPLILQAVNTALADARRLLLAISRNFLQSEMTLKEMMSMIDHYPKEQYLIKRSMLNAPAPLLGRFEQNSDLAWSPSEYKMLEQRVHLAELDTDRLFKRLLEYSEEGRGRYANEFDYDFGLYLSRELANRPDLSKRVIRQYLEVDYPEDYDGYDDIYACELAGLLRMEEYIPQLIKYLHSDADLLLEKAAVALTRIGTLDVIRAIQREFQSADWSFRLFAGGVLGTIKHPVAEQTMLQLIQSESDDSIRTILAANLCNILSVEGIPIIKQVIADGYDEMMLDLREPLYCSTVINGIVLPEGEAWHRELLENERAFRERVAAESVLSMSGTKSKPMIKVKVGRNEPCPCGSGKKYKKCCGFGA</sequence>
<dbReference type="InterPro" id="IPR016024">
    <property type="entry name" value="ARM-type_fold"/>
</dbReference>
<dbReference type="SUPFAM" id="SSF103642">
    <property type="entry name" value="Sec-C motif"/>
    <property type="match status" value="1"/>
</dbReference>
<comment type="caution">
    <text evidence="1">The sequence shown here is derived from an EMBL/GenBank/DDBJ whole genome shotgun (WGS) entry which is preliminary data.</text>
</comment>
<organism evidence="1 2">
    <name type="scientific">Ferroacidibacillus organovorans</name>
    <dbReference type="NCBI Taxonomy" id="1765683"/>
    <lineage>
        <taxon>Bacteria</taxon>
        <taxon>Bacillati</taxon>
        <taxon>Bacillota</taxon>
        <taxon>Bacilli</taxon>
        <taxon>Bacillales</taxon>
        <taxon>Alicyclobacillaceae</taxon>
        <taxon>Ferroacidibacillus</taxon>
    </lineage>
</organism>
<dbReference type="AlphaFoldDB" id="A0A117SXF3"/>
<reference evidence="1 2" key="1">
    <citation type="submission" date="2015-12" db="EMBL/GenBank/DDBJ databases">
        <title>Draft genome sequence of Acidibacillus ferrooxidans ITV001, isolated from a chalcopyrite acid mine drainage site in Brazil.</title>
        <authorList>
            <person name="Dall'Agnol H."/>
            <person name="Nancucheo I."/>
            <person name="Johnson B."/>
            <person name="Oliveira R."/>
            <person name="Leite L."/>
            <person name="Pylro V."/>
            <person name="Nunes G.L."/>
            <person name="Tzotzos G."/>
            <person name="Fernandes G.R."/>
            <person name="Dutra J."/>
            <person name="Orellana S.C."/>
            <person name="Oliveira G."/>
        </authorList>
    </citation>
    <scope>NUCLEOTIDE SEQUENCE [LARGE SCALE GENOMIC DNA]</scope>
    <source>
        <strain evidence="2">ITV01</strain>
    </source>
</reference>
<dbReference type="PANTHER" id="PTHR33747:SF1">
    <property type="entry name" value="ADENYLATE CYCLASE-ASSOCIATED CAP C-TERMINAL DOMAIN-CONTAINING PROTEIN"/>
    <property type="match status" value="1"/>
</dbReference>
<dbReference type="PANTHER" id="PTHR33747">
    <property type="entry name" value="UPF0225 PROTEIN SCO1677"/>
    <property type="match status" value="1"/>
</dbReference>
<dbReference type="SUPFAM" id="SSF48371">
    <property type="entry name" value="ARM repeat"/>
    <property type="match status" value="1"/>
</dbReference>
<dbReference type="InterPro" id="IPR004027">
    <property type="entry name" value="SEC_C_motif"/>
</dbReference>
<name>A0A117SXF3_9BACL</name>
<dbReference type="Gene3D" id="3.10.450.50">
    <property type="match status" value="1"/>
</dbReference>